<reference evidence="3" key="1">
    <citation type="journal article" date="2009" name="Nature">
        <title>Genome sequence and analysis of the Irish potato famine pathogen Phytophthora infestans.</title>
        <authorList>
            <consortium name="The Broad Institute Genome Sequencing Platform"/>
            <person name="Haas B.J."/>
            <person name="Kamoun S."/>
            <person name="Zody M.C."/>
            <person name="Jiang R.H."/>
            <person name="Handsaker R.E."/>
            <person name="Cano L.M."/>
            <person name="Grabherr M."/>
            <person name="Kodira C.D."/>
            <person name="Raffaele S."/>
            <person name="Torto-Alalibo T."/>
            <person name="Bozkurt T.O."/>
            <person name="Ah-Fong A.M."/>
            <person name="Alvarado L."/>
            <person name="Anderson V.L."/>
            <person name="Armstrong M.R."/>
            <person name="Avrova A."/>
            <person name="Baxter L."/>
            <person name="Beynon J."/>
            <person name="Boevink P.C."/>
            <person name="Bollmann S.R."/>
            <person name="Bos J.I."/>
            <person name="Bulone V."/>
            <person name="Cai G."/>
            <person name="Cakir C."/>
            <person name="Carrington J.C."/>
            <person name="Chawner M."/>
            <person name="Conti L."/>
            <person name="Costanzo S."/>
            <person name="Ewan R."/>
            <person name="Fahlgren N."/>
            <person name="Fischbach M.A."/>
            <person name="Fugelstad J."/>
            <person name="Gilroy E.M."/>
            <person name="Gnerre S."/>
            <person name="Green P.J."/>
            <person name="Grenville-Briggs L.J."/>
            <person name="Griffith J."/>
            <person name="Grunwald N.J."/>
            <person name="Horn K."/>
            <person name="Horner N.R."/>
            <person name="Hu C.H."/>
            <person name="Huitema E."/>
            <person name="Jeong D.H."/>
            <person name="Jones A.M."/>
            <person name="Jones J.D."/>
            <person name="Jones R.W."/>
            <person name="Karlsson E.K."/>
            <person name="Kunjeti S.G."/>
            <person name="Lamour K."/>
            <person name="Liu Z."/>
            <person name="Ma L."/>
            <person name="Maclean D."/>
            <person name="Chibucos M.C."/>
            <person name="McDonald H."/>
            <person name="McWalters J."/>
            <person name="Meijer H.J."/>
            <person name="Morgan W."/>
            <person name="Morris P.F."/>
            <person name="Munro C.A."/>
            <person name="O'Neill K."/>
            <person name="Ospina-Giraldo M."/>
            <person name="Pinzon A."/>
            <person name="Pritchard L."/>
            <person name="Ramsahoye B."/>
            <person name="Ren Q."/>
            <person name="Restrepo S."/>
            <person name="Roy S."/>
            <person name="Sadanandom A."/>
            <person name="Savidor A."/>
            <person name="Schornack S."/>
            <person name="Schwartz D.C."/>
            <person name="Schumann U.D."/>
            <person name="Schwessinger B."/>
            <person name="Seyer L."/>
            <person name="Sharpe T."/>
            <person name="Silvar C."/>
            <person name="Song J."/>
            <person name="Studholme D.J."/>
            <person name="Sykes S."/>
            <person name="Thines M."/>
            <person name="van de Vondervoort P.J."/>
            <person name="Phuntumart V."/>
            <person name="Wawra S."/>
            <person name="Weide R."/>
            <person name="Win J."/>
            <person name="Young C."/>
            <person name="Zhou S."/>
            <person name="Fry W."/>
            <person name="Meyers B.C."/>
            <person name="van West P."/>
            <person name="Ristaino J."/>
            <person name="Govers F."/>
            <person name="Birch P.R."/>
            <person name="Whisson S.C."/>
            <person name="Judelson H.S."/>
            <person name="Nusbaum C."/>
        </authorList>
    </citation>
    <scope>NUCLEOTIDE SEQUENCE [LARGE SCALE GENOMIC DNA]</scope>
    <source>
        <strain evidence="3">T30-4</strain>
    </source>
</reference>
<dbReference type="InParanoid" id="D0N884"/>
<dbReference type="PANTHER" id="PTHR37069:SF2">
    <property type="entry name" value="PIGGYBAC TRANSPOSABLE ELEMENT-DERIVED PROTEIN DOMAIN-CONTAINING PROTEIN"/>
    <property type="match status" value="1"/>
</dbReference>
<dbReference type="KEGG" id="pif:PITG_07362"/>
<gene>
    <name evidence="2" type="ORF">PITG_07362</name>
</gene>
<dbReference type="VEuPathDB" id="FungiDB:PITG_07362"/>
<evidence type="ECO:0008006" key="4">
    <source>
        <dbReference type="Google" id="ProtNLM"/>
    </source>
</evidence>
<evidence type="ECO:0000256" key="1">
    <source>
        <dbReference type="SAM" id="MobiDB-lite"/>
    </source>
</evidence>
<feature type="compositionally biased region" description="Acidic residues" evidence="1">
    <location>
        <begin position="27"/>
        <end position="37"/>
    </location>
</feature>
<accession>D0N884</accession>
<dbReference type="EMBL" id="DS028128">
    <property type="protein sequence ID" value="EEY53769.1"/>
    <property type="molecule type" value="Genomic_DNA"/>
</dbReference>
<organism evidence="2 3">
    <name type="scientific">Phytophthora infestans (strain T30-4)</name>
    <name type="common">Potato late blight agent</name>
    <dbReference type="NCBI Taxonomy" id="403677"/>
    <lineage>
        <taxon>Eukaryota</taxon>
        <taxon>Sar</taxon>
        <taxon>Stramenopiles</taxon>
        <taxon>Oomycota</taxon>
        <taxon>Peronosporomycetes</taxon>
        <taxon>Peronosporales</taxon>
        <taxon>Peronosporaceae</taxon>
        <taxon>Phytophthora</taxon>
    </lineage>
</organism>
<dbReference type="STRING" id="403677.D0N884"/>
<dbReference type="RefSeq" id="XP_002904400.1">
    <property type="nucleotide sequence ID" value="XM_002904354.1"/>
</dbReference>
<dbReference type="AlphaFoldDB" id="D0N884"/>
<dbReference type="GeneID" id="9480379"/>
<dbReference type="OrthoDB" id="106542at2759"/>
<dbReference type="HOGENOM" id="CLU_110485_0_0_1"/>
<feature type="region of interest" description="Disordered" evidence="1">
    <location>
        <begin position="1"/>
        <end position="37"/>
    </location>
</feature>
<dbReference type="eggNOG" id="ENOG502RY1K">
    <property type="taxonomic scope" value="Eukaryota"/>
</dbReference>
<evidence type="ECO:0000313" key="2">
    <source>
        <dbReference type="EMBL" id="EEY53769.1"/>
    </source>
</evidence>
<sequence length="218" mass="24101">MEGLRKERLLGPTDGDDVNVVAGQDASDSDSDADNEDVMNANEVVLEVEGVEDLEDVSLNDDIPEEGLFDLTSGDLRDIAENGWITYAEAESGNLRMDAATDYYDGPCGPTRSAVAYADSPLTMFFYFLPKELWIRVADETNRYREQNIGAVALSRRAKMLARQAEDPRVSVPNLEDIEAKLRKFKRIQAHEILHTGSPTTGELKKMEPFHAGCSLAS</sequence>
<name>D0N884_PHYIT</name>
<dbReference type="Proteomes" id="UP000006643">
    <property type="component" value="Unassembled WGS sequence"/>
</dbReference>
<proteinExistence type="predicted"/>
<keyword evidence="3" id="KW-1185">Reference proteome</keyword>
<protein>
    <recommendedName>
        <fullName evidence="4">PiggyBac transposable element-derived protein domain-containing protein</fullName>
    </recommendedName>
</protein>
<evidence type="ECO:0000313" key="3">
    <source>
        <dbReference type="Proteomes" id="UP000006643"/>
    </source>
</evidence>
<dbReference type="PANTHER" id="PTHR37069">
    <property type="entry name" value="DDE_TNP_1_7 DOMAIN-CONTAINING PROTEIN"/>
    <property type="match status" value="1"/>
</dbReference>